<sequence length="101" mass="10835">MQLDSGPSPAVRPFCLFAVGAGRRAPRATFVAVESLSSSRSLGIGFALTSGPPCSNLVRTLGGLRRKRKNERGVEMPHCVAKAFSASSRTAPRSTYRRSNR</sequence>
<dbReference type="EMBL" id="HBKQ01063243">
    <property type="protein sequence ID" value="CAE2290954.1"/>
    <property type="molecule type" value="Transcribed_RNA"/>
</dbReference>
<name>A0A7S4KCS2_9STRA</name>
<protein>
    <submittedName>
        <fullName evidence="1">Uncharacterized protein</fullName>
    </submittedName>
</protein>
<reference evidence="1" key="1">
    <citation type="submission" date="2021-01" db="EMBL/GenBank/DDBJ databases">
        <authorList>
            <person name="Corre E."/>
            <person name="Pelletier E."/>
            <person name="Niang G."/>
            <person name="Scheremetjew M."/>
            <person name="Finn R."/>
            <person name="Kale V."/>
            <person name="Holt S."/>
            <person name="Cochrane G."/>
            <person name="Meng A."/>
            <person name="Brown T."/>
            <person name="Cohen L."/>
        </authorList>
    </citation>
    <scope>NUCLEOTIDE SEQUENCE</scope>
    <source>
        <strain evidence="1">Isolate 1302-5</strain>
    </source>
</reference>
<dbReference type="AlphaFoldDB" id="A0A7S4KCS2"/>
<gene>
    <name evidence="1" type="ORF">OAUR00152_LOCUS43157</name>
</gene>
<organism evidence="1">
    <name type="scientific">Odontella aurita</name>
    <dbReference type="NCBI Taxonomy" id="265563"/>
    <lineage>
        <taxon>Eukaryota</taxon>
        <taxon>Sar</taxon>
        <taxon>Stramenopiles</taxon>
        <taxon>Ochrophyta</taxon>
        <taxon>Bacillariophyta</taxon>
        <taxon>Mediophyceae</taxon>
        <taxon>Biddulphiophycidae</taxon>
        <taxon>Eupodiscales</taxon>
        <taxon>Odontellaceae</taxon>
        <taxon>Odontella</taxon>
    </lineage>
</organism>
<proteinExistence type="predicted"/>
<evidence type="ECO:0000313" key="1">
    <source>
        <dbReference type="EMBL" id="CAE2290954.1"/>
    </source>
</evidence>
<accession>A0A7S4KCS2</accession>